<evidence type="ECO:0000313" key="7">
    <source>
        <dbReference type="EMBL" id="MQY47721.1"/>
    </source>
</evidence>
<dbReference type="PANTHER" id="PTHR23514">
    <property type="entry name" value="BYPASS OF STOP CODON PROTEIN 6"/>
    <property type="match status" value="1"/>
</dbReference>
<dbReference type="PROSITE" id="PS50850">
    <property type="entry name" value="MFS"/>
    <property type="match status" value="1"/>
</dbReference>
<feature type="transmembrane region" description="Helical" evidence="5">
    <location>
        <begin position="343"/>
        <end position="362"/>
    </location>
</feature>
<evidence type="ECO:0000256" key="4">
    <source>
        <dbReference type="ARBA" id="ARBA00023136"/>
    </source>
</evidence>
<sequence>MEFFLTTSIQKRRLALFAFFFIPGLSMASWVTRTPAIRDSLGVSIAEMGAVLFGLSVGSMTGILSAGALVGRFGTRKVMFTGLCFIILSLATLAFGVTIASSLTVALGLAFFGLGVGAAEIAVNIDGADVECITGKHLLHALHGFFSLGTVFGALISIALNALHFPVAWHMAVIALICIPVIATAIRHIPVTSVVQEGEGTHTDGSARHTPVWKEPVVLLIGFIVLAMALAEGAANDWLPLLMVDEYGFSPTAGSMVFLGFATAMTVGRFGGGVLLNRYGRAAVVAVSAVTGAAGIAIVIFASHPALAAVAVILWGLGASLGFPVALSAAGDSGPNGAARVKIVAVAGYVAFLVGPPLLGFVGEEYGLRNAMIVVLVLVALATFCAPAIQRRGAGAKVVEV</sequence>
<feature type="transmembrane region" description="Helical" evidence="5">
    <location>
        <begin position="78"/>
        <end position="99"/>
    </location>
</feature>
<feature type="transmembrane region" description="Helical" evidence="5">
    <location>
        <begin position="137"/>
        <end position="161"/>
    </location>
</feature>
<dbReference type="GO" id="GO:0022857">
    <property type="term" value="F:transmembrane transporter activity"/>
    <property type="evidence" value="ECO:0007669"/>
    <property type="project" value="InterPro"/>
</dbReference>
<dbReference type="Proteomes" id="UP000435138">
    <property type="component" value="Unassembled WGS sequence"/>
</dbReference>
<dbReference type="InterPro" id="IPR036259">
    <property type="entry name" value="MFS_trans_sf"/>
</dbReference>
<feature type="transmembrane region" description="Helical" evidence="5">
    <location>
        <begin position="105"/>
        <end position="125"/>
    </location>
</feature>
<dbReference type="AlphaFoldDB" id="A0A6A8AG03"/>
<protein>
    <submittedName>
        <fullName evidence="7">MFS transporter</fullName>
    </submittedName>
</protein>
<comment type="subcellular location">
    <subcellularLocation>
        <location evidence="1">Membrane</location>
        <topology evidence="1">Multi-pass membrane protein</topology>
    </subcellularLocation>
</comment>
<dbReference type="PANTHER" id="PTHR23514:SF13">
    <property type="entry name" value="INNER MEMBRANE PROTEIN YBJJ"/>
    <property type="match status" value="1"/>
</dbReference>
<keyword evidence="3 5" id="KW-1133">Transmembrane helix</keyword>
<keyword evidence="8" id="KW-1185">Reference proteome</keyword>
<dbReference type="GO" id="GO:0016020">
    <property type="term" value="C:membrane"/>
    <property type="evidence" value="ECO:0007669"/>
    <property type="project" value="UniProtKB-SubCell"/>
</dbReference>
<feature type="transmembrane region" description="Helical" evidence="5">
    <location>
        <begin position="308"/>
        <end position="331"/>
    </location>
</feature>
<evidence type="ECO:0000259" key="6">
    <source>
        <dbReference type="PROSITE" id="PS50850"/>
    </source>
</evidence>
<feature type="transmembrane region" description="Helical" evidence="5">
    <location>
        <begin position="255"/>
        <end position="276"/>
    </location>
</feature>
<keyword evidence="2 5" id="KW-0812">Transmembrane</keyword>
<dbReference type="Pfam" id="PF07690">
    <property type="entry name" value="MFS_1"/>
    <property type="match status" value="1"/>
</dbReference>
<evidence type="ECO:0000313" key="8">
    <source>
        <dbReference type="Proteomes" id="UP000435138"/>
    </source>
</evidence>
<name>A0A6A8AG03_9HYPH</name>
<comment type="caution">
    <text evidence="7">The sequence shown here is derived from an EMBL/GenBank/DDBJ whole genome shotgun (WGS) entry which is preliminary data.</text>
</comment>
<dbReference type="SUPFAM" id="SSF103473">
    <property type="entry name" value="MFS general substrate transporter"/>
    <property type="match status" value="1"/>
</dbReference>
<dbReference type="InterPro" id="IPR011701">
    <property type="entry name" value="MFS"/>
</dbReference>
<dbReference type="InterPro" id="IPR051788">
    <property type="entry name" value="MFS_Transporter"/>
</dbReference>
<feature type="transmembrane region" description="Helical" evidence="5">
    <location>
        <begin position="167"/>
        <end position="186"/>
    </location>
</feature>
<reference evidence="7 8" key="1">
    <citation type="submission" date="2019-11" db="EMBL/GenBank/DDBJ databases">
        <title>Genome analysis of Rhizobacterium cereale a novel genus and species isolated from maize roots in North Spain.</title>
        <authorList>
            <person name="Menendez E."/>
            <person name="Flores-Felix J.D."/>
            <person name="Ramirez-Bahena M.-H."/>
            <person name="Igual J.M."/>
            <person name="Garcia-Fraile P."/>
            <person name="Peix A."/>
            <person name="Velazquez E."/>
        </authorList>
    </citation>
    <scope>NUCLEOTIDE SEQUENCE [LARGE SCALE GENOMIC DNA]</scope>
    <source>
        <strain evidence="7 8">RZME27</strain>
    </source>
</reference>
<dbReference type="Gene3D" id="1.20.1250.20">
    <property type="entry name" value="MFS general substrate transporter like domains"/>
    <property type="match status" value="2"/>
</dbReference>
<feature type="transmembrane region" description="Helical" evidence="5">
    <location>
        <begin position="52"/>
        <end position="71"/>
    </location>
</feature>
<feature type="transmembrane region" description="Helical" evidence="5">
    <location>
        <begin position="368"/>
        <end position="389"/>
    </location>
</feature>
<dbReference type="CDD" id="cd17393">
    <property type="entry name" value="MFS_MosC_like"/>
    <property type="match status" value="1"/>
</dbReference>
<keyword evidence="4 5" id="KW-0472">Membrane</keyword>
<evidence type="ECO:0000256" key="5">
    <source>
        <dbReference type="SAM" id="Phobius"/>
    </source>
</evidence>
<gene>
    <name evidence="7" type="ORF">GAO09_16920</name>
</gene>
<feature type="transmembrane region" description="Helical" evidence="5">
    <location>
        <begin position="283"/>
        <end position="302"/>
    </location>
</feature>
<accession>A0A6A8AG03</accession>
<evidence type="ECO:0000256" key="1">
    <source>
        <dbReference type="ARBA" id="ARBA00004141"/>
    </source>
</evidence>
<feature type="transmembrane region" description="Helical" evidence="5">
    <location>
        <begin position="217"/>
        <end position="235"/>
    </location>
</feature>
<organism evidence="7 8">
    <name type="scientific">Endobacterium cereale</name>
    <dbReference type="NCBI Taxonomy" id="2663029"/>
    <lineage>
        <taxon>Bacteria</taxon>
        <taxon>Pseudomonadati</taxon>
        <taxon>Pseudomonadota</taxon>
        <taxon>Alphaproteobacteria</taxon>
        <taxon>Hyphomicrobiales</taxon>
        <taxon>Rhizobiaceae</taxon>
        <taxon>Endobacterium</taxon>
    </lineage>
</organism>
<evidence type="ECO:0000256" key="2">
    <source>
        <dbReference type="ARBA" id="ARBA00022692"/>
    </source>
</evidence>
<dbReference type="EMBL" id="WIXI01000045">
    <property type="protein sequence ID" value="MQY47721.1"/>
    <property type="molecule type" value="Genomic_DNA"/>
</dbReference>
<proteinExistence type="predicted"/>
<feature type="domain" description="Major facilitator superfamily (MFS) profile" evidence="6">
    <location>
        <begin position="12"/>
        <end position="394"/>
    </location>
</feature>
<evidence type="ECO:0000256" key="3">
    <source>
        <dbReference type="ARBA" id="ARBA00022989"/>
    </source>
</evidence>
<dbReference type="InterPro" id="IPR020846">
    <property type="entry name" value="MFS_dom"/>
</dbReference>